<evidence type="ECO:0000313" key="3">
    <source>
        <dbReference type="Proteomes" id="UP000015102"/>
    </source>
</evidence>
<dbReference type="EnsemblMetazoa" id="MESCA011014-RA">
    <property type="protein sequence ID" value="MESCA011014-PA"/>
    <property type="gene ID" value="MESCA011014"/>
</dbReference>
<dbReference type="EMBL" id="CAQQ02380505">
    <property type="status" value="NOT_ANNOTATED_CDS"/>
    <property type="molecule type" value="Genomic_DNA"/>
</dbReference>
<dbReference type="Pfam" id="PF21787">
    <property type="entry name" value="TNP-like_RNaseH_N"/>
    <property type="match status" value="1"/>
</dbReference>
<dbReference type="InterPro" id="IPR048365">
    <property type="entry name" value="TNP-like_RNaseH_N"/>
</dbReference>
<evidence type="ECO:0000259" key="1">
    <source>
        <dbReference type="Pfam" id="PF21787"/>
    </source>
</evidence>
<dbReference type="AlphaFoldDB" id="T1H416"/>
<feature type="domain" description="Transposable element P transposase-like RNase H" evidence="1">
    <location>
        <begin position="51"/>
        <end position="107"/>
    </location>
</feature>
<accession>T1H416</accession>
<sequence>MFDLRKKFPFDPLQSLRANIRRDECDKDLRVPQRKRRSLETIKQRPSRKAHGLFSNWHQPIFFDFDTQLRKGTLINLIKRLHSVGFEVRAMTCDLGSGNQALFNELGVSIERSFFLNPVDKEPVYVFSDAPHDLKLIRNHLIDDGFIVEKRDEANKKS</sequence>
<name>T1H416_MEGSC</name>
<reference evidence="3" key="1">
    <citation type="submission" date="2013-02" db="EMBL/GenBank/DDBJ databases">
        <authorList>
            <person name="Hughes D."/>
        </authorList>
    </citation>
    <scope>NUCLEOTIDE SEQUENCE</scope>
    <source>
        <strain>Durham</strain>
        <strain evidence="3">NC isolate 2 -- Noor lab</strain>
    </source>
</reference>
<protein>
    <recommendedName>
        <fullName evidence="1">Transposable element P transposase-like RNase H domain-containing protein</fullName>
    </recommendedName>
</protein>
<dbReference type="HOGENOM" id="CLU_1671320_0_0_1"/>
<dbReference type="Proteomes" id="UP000015102">
    <property type="component" value="Unassembled WGS sequence"/>
</dbReference>
<evidence type="ECO:0000313" key="2">
    <source>
        <dbReference type="EnsemblMetazoa" id="MESCA011014-PA"/>
    </source>
</evidence>
<dbReference type="STRING" id="36166.T1H416"/>
<proteinExistence type="predicted"/>
<keyword evidence="3" id="KW-1185">Reference proteome</keyword>
<reference evidence="2" key="2">
    <citation type="submission" date="2015-06" db="UniProtKB">
        <authorList>
            <consortium name="EnsemblMetazoa"/>
        </authorList>
    </citation>
    <scope>IDENTIFICATION</scope>
</reference>
<organism evidence="2 3">
    <name type="scientific">Megaselia scalaris</name>
    <name type="common">Humpbacked fly</name>
    <name type="synonym">Phora scalaris</name>
    <dbReference type="NCBI Taxonomy" id="36166"/>
    <lineage>
        <taxon>Eukaryota</taxon>
        <taxon>Metazoa</taxon>
        <taxon>Ecdysozoa</taxon>
        <taxon>Arthropoda</taxon>
        <taxon>Hexapoda</taxon>
        <taxon>Insecta</taxon>
        <taxon>Pterygota</taxon>
        <taxon>Neoptera</taxon>
        <taxon>Endopterygota</taxon>
        <taxon>Diptera</taxon>
        <taxon>Brachycera</taxon>
        <taxon>Muscomorpha</taxon>
        <taxon>Platypezoidea</taxon>
        <taxon>Phoridae</taxon>
        <taxon>Megaseliini</taxon>
        <taxon>Megaselia</taxon>
    </lineage>
</organism>